<dbReference type="EMBL" id="JAXIOK010000014">
    <property type="protein sequence ID" value="KAK4755017.1"/>
    <property type="molecule type" value="Genomic_DNA"/>
</dbReference>
<organism evidence="3 4">
    <name type="scientific">Trapa incisa</name>
    <dbReference type="NCBI Taxonomy" id="236973"/>
    <lineage>
        <taxon>Eukaryota</taxon>
        <taxon>Viridiplantae</taxon>
        <taxon>Streptophyta</taxon>
        <taxon>Embryophyta</taxon>
        <taxon>Tracheophyta</taxon>
        <taxon>Spermatophyta</taxon>
        <taxon>Magnoliopsida</taxon>
        <taxon>eudicotyledons</taxon>
        <taxon>Gunneridae</taxon>
        <taxon>Pentapetalae</taxon>
        <taxon>rosids</taxon>
        <taxon>malvids</taxon>
        <taxon>Myrtales</taxon>
        <taxon>Lythraceae</taxon>
        <taxon>Trapa</taxon>
    </lineage>
</organism>
<dbReference type="GO" id="GO:0005634">
    <property type="term" value="C:nucleus"/>
    <property type="evidence" value="ECO:0007669"/>
    <property type="project" value="TreeGrafter"/>
</dbReference>
<keyword evidence="1" id="KW-0677">Repeat</keyword>
<dbReference type="InterPro" id="IPR050511">
    <property type="entry name" value="AMPK_gamma/SDS23_families"/>
</dbReference>
<dbReference type="AlphaFoldDB" id="A0AAN7JXR9"/>
<gene>
    <name evidence="3" type="ORF">SAY87_008774</name>
</gene>
<evidence type="ECO:0008006" key="5">
    <source>
        <dbReference type="Google" id="ProtNLM"/>
    </source>
</evidence>
<name>A0AAN7JXR9_9MYRT</name>
<sequence length="398" mass="43847">MNDTALTHHAGAPVKSNDRIHHQQLVSGFMLWNRYVFGFPVPGHDSASHYLRFLVNEVSELCIGKPLLRCLSVSATVADAIVALRRSDDRCVSIWSCDHPSNDADCRCVGKVSLIDISCFLCREENLPSPSTALHSPVEAVIPKVPGLIRHLEPQSSFLEAIELILDGVQNIVVPILSRSTSSQKEKLLNKQNSSLHNNRQYCWLTQEDIIRYLLNSISLFNPIPIQPINYLGIVDTDSVLRVEYDDPAASILPLISESQITHTAIAIVDTDGKLIGEISPFTLNFCNLTLSAGELMIYINCGGLPKDLIQIVKKRQEEKKLVKLLELFHEEESVNTSSVPSSSDKEFGSGKGRTLGGYYSARMANRSEGIVCYPGSSLVAVMRVTCGWLKMTVGLSG</sequence>
<dbReference type="PANTHER" id="PTHR13780:SF39">
    <property type="entry name" value="CBS DOMAIN-CONTAINING PROTEIN CBSX5-LIKE"/>
    <property type="match status" value="1"/>
</dbReference>
<evidence type="ECO:0000256" key="2">
    <source>
        <dbReference type="ARBA" id="ARBA00023122"/>
    </source>
</evidence>
<keyword evidence="2" id="KW-0129">CBS domain</keyword>
<evidence type="ECO:0000313" key="4">
    <source>
        <dbReference type="Proteomes" id="UP001345219"/>
    </source>
</evidence>
<comment type="caution">
    <text evidence="3">The sequence shown here is derived from an EMBL/GenBank/DDBJ whole genome shotgun (WGS) entry which is preliminary data.</text>
</comment>
<dbReference type="PANTHER" id="PTHR13780">
    <property type="entry name" value="AMP-ACTIVATED PROTEIN KINASE, GAMMA REGULATORY SUBUNIT"/>
    <property type="match status" value="1"/>
</dbReference>
<protein>
    <recommendedName>
        <fullName evidence="5">CBS domain-containing protein</fullName>
    </recommendedName>
</protein>
<reference evidence="3 4" key="1">
    <citation type="journal article" date="2023" name="Hortic Res">
        <title>Pangenome of water caltrop reveals structural variations and asymmetric subgenome divergence after allopolyploidization.</title>
        <authorList>
            <person name="Zhang X."/>
            <person name="Chen Y."/>
            <person name="Wang L."/>
            <person name="Yuan Y."/>
            <person name="Fang M."/>
            <person name="Shi L."/>
            <person name="Lu R."/>
            <person name="Comes H.P."/>
            <person name="Ma Y."/>
            <person name="Chen Y."/>
            <person name="Huang G."/>
            <person name="Zhou Y."/>
            <person name="Zheng Z."/>
            <person name="Qiu Y."/>
        </authorList>
    </citation>
    <scope>NUCLEOTIDE SEQUENCE [LARGE SCALE GENOMIC DNA]</scope>
    <source>
        <tissue evidence="3">Roots</tissue>
    </source>
</reference>
<evidence type="ECO:0000256" key="1">
    <source>
        <dbReference type="ARBA" id="ARBA00022737"/>
    </source>
</evidence>
<evidence type="ECO:0000313" key="3">
    <source>
        <dbReference type="EMBL" id="KAK4755017.1"/>
    </source>
</evidence>
<accession>A0AAN7JXR9</accession>
<dbReference type="Proteomes" id="UP001345219">
    <property type="component" value="Chromosome 8"/>
</dbReference>
<keyword evidence="4" id="KW-1185">Reference proteome</keyword>
<proteinExistence type="predicted"/>
<dbReference type="GO" id="GO:0005737">
    <property type="term" value="C:cytoplasm"/>
    <property type="evidence" value="ECO:0007669"/>
    <property type="project" value="TreeGrafter"/>
</dbReference>